<proteinExistence type="predicted"/>
<dbReference type="PhylomeDB" id="Q46JQ8"/>
<feature type="coiled-coil region" evidence="1">
    <location>
        <begin position="161"/>
        <end position="205"/>
    </location>
</feature>
<dbReference type="Proteomes" id="UP000002535">
    <property type="component" value="Chromosome"/>
</dbReference>
<dbReference type="EMBL" id="CP000095">
    <property type="protein sequence ID" value="AAZ58270.1"/>
    <property type="molecule type" value="Genomic_DNA"/>
</dbReference>
<dbReference type="HOGENOM" id="CLU_1531220_0_0_3"/>
<organism evidence="2 3">
    <name type="scientific">Prochlorococcus marinus (strain NATL2A)</name>
    <dbReference type="NCBI Taxonomy" id="59920"/>
    <lineage>
        <taxon>Bacteria</taxon>
        <taxon>Bacillati</taxon>
        <taxon>Cyanobacteriota</taxon>
        <taxon>Cyanophyceae</taxon>
        <taxon>Synechococcales</taxon>
        <taxon>Prochlorococcaceae</taxon>
        <taxon>Prochlorococcus</taxon>
    </lineage>
</organism>
<evidence type="ECO:0000256" key="1">
    <source>
        <dbReference type="SAM" id="Coils"/>
    </source>
</evidence>
<dbReference type="KEGG" id="pmn:PMN2A_0779"/>
<gene>
    <name evidence="2" type="ordered locus">PMN2A_0779</name>
</gene>
<dbReference type="RefSeq" id="WP_011294867.1">
    <property type="nucleotide sequence ID" value="NC_007335.2"/>
</dbReference>
<name>Q46JQ8_PROMT</name>
<sequence>MELSPTEVVDLANIPLNSEVTKGLVPAQVEYVKESVVEINEELSCVGQSLRAVAANLSDIKSNIKPGNWRAFLKSGAINCSERFAIDLVSAYTNWLGGSDIDDNMLASLTPRSLALMGSKGVTDKERQKVFEAVGNGERMTEATVRILVKGNKKKANKASQKSESEKIKSLKEKIETYKKVINNLQDENKKLSKLLSNREKIESLV</sequence>
<evidence type="ECO:0000313" key="3">
    <source>
        <dbReference type="Proteomes" id="UP000002535"/>
    </source>
</evidence>
<keyword evidence="3" id="KW-1185">Reference proteome</keyword>
<reference evidence="2 3" key="1">
    <citation type="journal article" date="2007" name="PLoS Genet.">
        <title>Patterns and implications of gene gain and loss in the evolution of Prochlorococcus.</title>
        <authorList>
            <person name="Kettler G.C."/>
            <person name="Martiny A.C."/>
            <person name="Huang K."/>
            <person name="Zucker J."/>
            <person name="Coleman M.L."/>
            <person name="Rodrigue S."/>
            <person name="Chen F."/>
            <person name="Lapidus A."/>
            <person name="Ferriera S."/>
            <person name="Johnson J."/>
            <person name="Steglich C."/>
            <person name="Church G.M."/>
            <person name="Richardson P."/>
            <person name="Chisholm S.W."/>
        </authorList>
    </citation>
    <scope>NUCLEOTIDE SEQUENCE [LARGE SCALE GENOMIC DNA]</scope>
    <source>
        <strain evidence="2 3">NATL2A</strain>
    </source>
</reference>
<accession>Q46JQ8</accession>
<keyword evidence="1" id="KW-0175">Coiled coil</keyword>
<evidence type="ECO:0000313" key="2">
    <source>
        <dbReference type="EMBL" id="AAZ58270.1"/>
    </source>
</evidence>
<protein>
    <submittedName>
        <fullName evidence="2">Uncharacterized protein</fullName>
    </submittedName>
</protein>
<dbReference type="AlphaFoldDB" id="Q46JQ8"/>
<dbReference type="STRING" id="59920.PMN2A_0779"/>